<dbReference type="Gene3D" id="3.30.420.10">
    <property type="entry name" value="Ribonuclease H-like superfamily/Ribonuclease H"/>
    <property type="match status" value="1"/>
</dbReference>
<comment type="caution">
    <text evidence="2">The sequence shown here is derived from an EMBL/GenBank/DDBJ whole genome shotgun (WGS) entry which is preliminary data.</text>
</comment>
<evidence type="ECO:0000313" key="3">
    <source>
        <dbReference type="Proteomes" id="UP001160483"/>
    </source>
</evidence>
<evidence type="ECO:0000313" key="2">
    <source>
        <dbReference type="EMBL" id="CAH0482375.1"/>
    </source>
</evidence>
<protein>
    <recommendedName>
        <fullName evidence="1">RNase H type-1 domain-containing protein</fullName>
    </recommendedName>
</protein>
<dbReference type="GO" id="GO:0003676">
    <property type="term" value="F:nucleic acid binding"/>
    <property type="evidence" value="ECO:0007669"/>
    <property type="project" value="InterPro"/>
</dbReference>
<dbReference type="InterPro" id="IPR002156">
    <property type="entry name" value="RNaseH_domain"/>
</dbReference>
<accession>A0AAU9LA38</accession>
<dbReference type="Pfam" id="PF13456">
    <property type="entry name" value="RVT_3"/>
    <property type="match status" value="1"/>
</dbReference>
<dbReference type="SUPFAM" id="SSF53098">
    <property type="entry name" value="Ribonuclease H-like"/>
    <property type="match status" value="1"/>
</dbReference>
<dbReference type="CDD" id="cd09279">
    <property type="entry name" value="RNase_HI_like"/>
    <property type="match status" value="1"/>
</dbReference>
<dbReference type="GO" id="GO:0004523">
    <property type="term" value="F:RNA-DNA hybrid ribonuclease activity"/>
    <property type="evidence" value="ECO:0007669"/>
    <property type="project" value="InterPro"/>
</dbReference>
<name>A0AAU9LA38_9STRA</name>
<dbReference type="Proteomes" id="UP001160483">
    <property type="component" value="Unassembled WGS sequence"/>
</dbReference>
<dbReference type="InterPro" id="IPR036397">
    <property type="entry name" value="RNaseH_sf"/>
</dbReference>
<dbReference type="PANTHER" id="PTHR46387">
    <property type="entry name" value="POLYNUCLEOTIDYL TRANSFERASE, RIBONUCLEASE H-LIKE SUPERFAMILY PROTEIN"/>
    <property type="match status" value="1"/>
</dbReference>
<dbReference type="EMBL" id="CAKKTJ010000333">
    <property type="protein sequence ID" value="CAH0482375.1"/>
    <property type="molecule type" value="Genomic_DNA"/>
</dbReference>
<sequence>MTVAINSGVPDPWVLRFDGTCRRNPGSGGAGAALFAPSDTVVWTCLHYLPSSSENNNTAEYTALLVGWQGAVHHGATRLLVDDDINLVLAQVRDSFVCTNRRLCRLRGRMRDELRRLDWHRITHIGRQANAQADRLANRALDLGHTVVECGPHSDDVLGCSRPLPPTPSVPSASPTPAGSVYPTLPIGPGSAPARQPRLRLRPLSEEEQETAADAFQAVVEGVASRIVDASSWGMGEGTARDARRRRCPPRVTQYAREARLDEALDDMQANQGAAPADQRAVRKARRRFGRVRASMAQHTLRQEFSKDKAKCVSKILAGASPCPPKRQPGSSNTLGSSLENSWRKVCWAMDARTLPNRRRDYSRTLIFQGCTLEFCAVLASFGPAVMEADALDGELAMDEVEDQLLRAAKASSSGHDGIGRMTFKVFCDSADGIRRCHGVVMRFLAWNGLRANPAKYASLAVTQNARGNLGS</sequence>
<dbReference type="AlphaFoldDB" id="A0AAU9LA38"/>
<proteinExistence type="predicted"/>
<reference evidence="2" key="1">
    <citation type="submission" date="2021-11" db="EMBL/GenBank/DDBJ databases">
        <authorList>
            <person name="Islam A."/>
            <person name="Islam S."/>
            <person name="Flora M.S."/>
            <person name="Rahman M."/>
            <person name="Ziaur R.M."/>
            <person name="Epstein J.H."/>
            <person name="Hassan M."/>
            <person name="Klassen M."/>
            <person name="Woodard K."/>
            <person name="Webb A."/>
            <person name="Webby R.J."/>
            <person name="El Zowalaty M.E."/>
        </authorList>
    </citation>
    <scope>NUCLEOTIDE SEQUENCE</scope>
    <source>
        <strain evidence="2">Pbs3</strain>
    </source>
</reference>
<gene>
    <name evidence="2" type="ORF">PBS003_LOCUS8969</name>
</gene>
<dbReference type="PANTHER" id="PTHR46387:SF2">
    <property type="entry name" value="RIBONUCLEASE HI"/>
    <property type="match status" value="1"/>
</dbReference>
<dbReference type="InterPro" id="IPR012337">
    <property type="entry name" value="RNaseH-like_sf"/>
</dbReference>
<organism evidence="2 3">
    <name type="scientific">Peronospora belbahrii</name>
    <dbReference type="NCBI Taxonomy" id="622444"/>
    <lineage>
        <taxon>Eukaryota</taxon>
        <taxon>Sar</taxon>
        <taxon>Stramenopiles</taxon>
        <taxon>Oomycota</taxon>
        <taxon>Peronosporomycetes</taxon>
        <taxon>Peronosporales</taxon>
        <taxon>Peronosporaceae</taxon>
        <taxon>Peronospora</taxon>
    </lineage>
</organism>
<feature type="domain" description="RNase H type-1" evidence="1">
    <location>
        <begin position="17"/>
        <end position="140"/>
    </location>
</feature>
<evidence type="ECO:0000259" key="1">
    <source>
        <dbReference type="Pfam" id="PF13456"/>
    </source>
</evidence>